<evidence type="ECO:0000256" key="6">
    <source>
        <dbReference type="SAM" id="Phobius"/>
    </source>
</evidence>
<dbReference type="Proteomes" id="UP000196320">
    <property type="component" value="Unassembled WGS sequence"/>
</dbReference>
<protein>
    <submittedName>
        <fullName evidence="8">Integral membrane protein</fullName>
    </submittedName>
</protein>
<sequence length="301" mass="32000">MAFIHSIREAGSLSRLLLVVKTALAVGAAWVIAPHMPGVTDDYPYYAPLGALISMYPTLVHSARSGLQTLFGAATGAALATLVVVTVGPNWWTIPAVVGLGVLLSGTGWFGVGREYVPIAALFVLIIGGQDADAYSLGYLTQMGVGVMVGLAVNLLIPPATFNAYAVGRVDAFQQQLAAHLNDIGQAVAESLPPTNEKWARDAESLADTARAVRLALGDADESNRGNPRAWWGRRNTQEVHERLDELDMIAHHIRDISGCLADTTWERSAGLALDPAPGRTPVYGVPSRSESDRASRNPRG</sequence>
<evidence type="ECO:0000256" key="2">
    <source>
        <dbReference type="ARBA" id="ARBA00022692"/>
    </source>
</evidence>
<dbReference type="Pfam" id="PF13515">
    <property type="entry name" value="FUSC_2"/>
    <property type="match status" value="1"/>
</dbReference>
<keyword evidence="3 6" id="KW-1133">Transmembrane helix</keyword>
<feature type="compositionally biased region" description="Basic and acidic residues" evidence="5">
    <location>
        <begin position="290"/>
        <end position="301"/>
    </location>
</feature>
<feature type="domain" description="Integral membrane bound transporter" evidence="7">
    <location>
        <begin position="29"/>
        <end position="153"/>
    </location>
</feature>
<feature type="transmembrane region" description="Helical" evidence="6">
    <location>
        <begin position="45"/>
        <end position="63"/>
    </location>
</feature>
<feature type="transmembrane region" description="Helical" evidence="6">
    <location>
        <begin position="143"/>
        <end position="167"/>
    </location>
</feature>
<dbReference type="GO" id="GO:0016020">
    <property type="term" value="C:membrane"/>
    <property type="evidence" value="ECO:0007669"/>
    <property type="project" value="UniProtKB-SubCell"/>
</dbReference>
<proteinExistence type="predicted"/>
<dbReference type="AlphaFoldDB" id="A0A1R4JWI7"/>
<evidence type="ECO:0000259" key="7">
    <source>
        <dbReference type="Pfam" id="PF13515"/>
    </source>
</evidence>
<keyword evidence="9" id="KW-1185">Reference proteome</keyword>
<evidence type="ECO:0000313" key="8">
    <source>
        <dbReference type="EMBL" id="SJN36264.1"/>
    </source>
</evidence>
<keyword evidence="4 6" id="KW-0472">Membrane</keyword>
<feature type="transmembrane region" description="Helical" evidence="6">
    <location>
        <begin position="12"/>
        <end position="33"/>
    </location>
</feature>
<feature type="transmembrane region" description="Helical" evidence="6">
    <location>
        <begin position="70"/>
        <end position="88"/>
    </location>
</feature>
<keyword evidence="2 6" id="KW-0812">Transmembrane</keyword>
<reference evidence="8 9" key="1">
    <citation type="submission" date="2017-02" db="EMBL/GenBank/DDBJ databases">
        <authorList>
            <person name="Peterson S.W."/>
        </authorList>
    </citation>
    <scope>NUCLEOTIDE SEQUENCE [LARGE SCALE GENOMIC DNA]</scope>
    <source>
        <strain evidence="8 9">B Mb 05.01</strain>
    </source>
</reference>
<evidence type="ECO:0000256" key="1">
    <source>
        <dbReference type="ARBA" id="ARBA00004141"/>
    </source>
</evidence>
<comment type="subcellular location">
    <subcellularLocation>
        <location evidence="1">Membrane</location>
        <topology evidence="1">Multi-pass membrane protein</topology>
    </subcellularLocation>
</comment>
<evidence type="ECO:0000256" key="5">
    <source>
        <dbReference type="SAM" id="MobiDB-lite"/>
    </source>
</evidence>
<evidence type="ECO:0000256" key="4">
    <source>
        <dbReference type="ARBA" id="ARBA00023136"/>
    </source>
</evidence>
<accession>A0A1R4JWI7</accession>
<organism evidence="8 9">
    <name type="scientific">Microbacterium esteraromaticum</name>
    <dbReference type="NCBI Taxonomy" id="57043"/>
    <lineage>
        <taxon>Bacteria</taxon>
        <taxon>Bacillati</taxon>
        <taxon>Actinomycetota</taxon>
        <taxon>Actinomycetes</taxon>
        <taxon>Micrococcales</taxon>
        <taxon>Microbacteriaceae</taxon>
        <taxon>Microbacterium</taxon>
    </lineage>
</organism>
<dbReference type="InterPro" id="IPR049453">
    <property type="entry name" value="Memb_transporter_dom"/>
</dbReference>
<name>A0A1R4JWI7_9MICO</name>
<evidence type="ECO:0000256" key="3">
    <source>
        <dbReference type="ARBA" id="ARBA00022989"/>
    </source>
</evidence>
<feature type="region of interest" description="Disordered" evidence="5">
    <location>
        <begin position="272"/>
        <end position="301"/>
    </location>
</feature>
<dbReference type="EMBL" id="FUKO01000021">
    <property type="protein sequence ID" value="SJN36264.1"/>
    <property type="molecule type" value="Genomic_DNA"/>
</dbReference>
<gene>
    <name evidence="8" type="ORF">FM104_09155</name>
</gene>
<evidence type="ECO:0000313" key="9">
    <source>
        <dbReference type="Proteomes" id="UP000196320"/>
    </source>
</evidence>